<proteinExistence type="predicted"/>
<accession>A0A6J5RW52</accession>
<sequence length="123" mass="13128">MNEAKSQRAVPGYNAATGTSNMGYDKFSTKYSGNQHEKTNPDALINKGRGPTVGNKSDDDSTYPDAARLPKFTPGTDMFRGSSNPQVRTPGGTRAFDPSAGQNYKGDANKINVGRGPTKGNQR</sequence>
<feature type="region of interest" description="Disordered" evidence="1">
    <location>
        <begin position="1"/>
        <end position="123"/>
    </location>
</feature>
<name>A0A6J5RW52_9CAUD</name>
<gene>
    <name evidence="2" type="ORF">UFOVP1369_40</name>
</gene>
<protein>
    <submittedName>
        <fullName evidence="2">Uncharacterized protein</fullName>
    </submittedName>
</protein>
<reference evidence="2" key="1">
    <citation type="submission" date="2020-05" db="EMBL/GenBank/DDBJ databases">
        <authorList>
            <person name="Chiriac C."/>
            <person name="Salcher M."/>
            <person name="Ghai R."/>
            <person name="Kavagutti S V."/>
        </authorList>
    </citation>
    <scope>NUCLEOTIDE SEQUENCE</scope>
</reference>
<evidence type="ECO:0000256" key="1">
    <source>
        <dbReference type="SAM" id="MobiDB-lite"/>
    </source>
</evidence>
<evidence type="ECO:0000313" key="2">
    <source>
        <dbReference type="EMBL" id="CAB4202802.1"/>
    </source>
</evidence>
<organism evidence="2">
    <name type="scientific">uncultured Caudovirales phage</name>
    <dbReference type="NCBI Taxonomy" id="2100421"/>
    <lineage>
        <taxon>Viruses</taxon>
        <taxon>Duplodnaviria</taxon>
        <taxon>Heunggongvirae</taxon>
        <taxon>Uroviricota</taxon>
        <taxon>Caudoviricetes</taxon>
        <taxon>Peduoviridae</taxon>
        <taxon>Maltschvirus</taxon>
        <taxon>Maltschvirus maltsch</taxon>
    </lineage>
</organism>
<dbReference type="EMBL" id="LR797323">
    <property type="protein sequence ID" value="CAB4202802.1"/>
    <property type="molecule type" value="Genomic_DNA"/>
</dbReference>